<name>A0ACB8RD84_9AGAM</name>
<accession>A0ACB8RD84</accession>
<proteinExistence type="predicted"/>
<reference evidence="1" key="1">
    <citation type="submission" date="2021-02" db="EMBL/GenBank/DDBJ databases">
        <authorList>
            <consortium name="DOE Joint Genome Institute"/>
            <person name="Ahrendt S."/>
            <person name="Looney B.P."/>
            <person name="Miyauchi S."/>
            <person name="Morin E."/>
            <person name="Drula E."/>
            <person name="Courty P.E."/>
            <person name="Chicoki N."/>
            <person name="Fauchery L."/>
            <person name="Kohler A."/>
            <person name="Kuo A."/>
            <person name="Labutti K."/>
            <person name="Pangilinan J."/>
            <person name="Lipzen A."/>
            <person name="Riley R."/>
            <person name="Andreopoulos W."/>
            <person name="He G."/>
            <person name="Johnson J."/>
            <person name="Barry K.W."/>
            <person name="Grigoriev I.V."/>
            <person name="Nagy L."/>
            <person name="Hibbett D."/>
            <person name="Henrissat B."/>
            <person name="Matheny P.B."/>
            <person name="Labbe J."/>
            <person name="Martin F."/>
        </authorList>
    </citation>
    <scope>NUCLEOTIDE SEQUENCE</scope>
    <source>
        <strain evidence="1">FP105234-sp</strain>
    </source>
</reference>
<evidence type="ECO:0000313" key="2">
    <source>
        <dbReference type="Proteomes" id="UP000814033"/>
    </source>
</evidence>
<comment type="caution">
    <text evidence="1">The sequence shown here is derived from an EMBL/GenBank/DDBJ whole genome shotgun (WGS) entry which is preliminary data.</text>
</comment>
<dbReference type="EMBL" id="MU276117">
    <property type="protein sequence ID" value="KAI0041535.1"/>
    <property type="molecule type" value="Genomic_DNA"/>
</dbReference>
<evidence type="ECO:0000313" key="1">
    <source>
        <dbReference type="EMBL" id="KAI0041535.1"/>
    </source>
</evidence>
<keyword evidence="2" id="KW-1185">Reference proteome</keyword>
<gene>
    <name evidence="1" type="ORF">FA95DRAFT_690287</name>
</gene>
<dbReference type="Proteomes" id="UP000814033">
    <property type="component" value="Unassembled WGS sequence"/>
</dbReference>
<protein>
    <submittedName>
        <fullName evidence="1">Ankyrin</fullName>
    </submittedName>
</protein>
<reference evidence="1" key="2">
    <citation type="journal article" date="2022" name="New Phytol.">
        <title>Evolutionary transition to the ectomycorrhizal habit in the genomes of a hyperdiverse lineage of mushroom-forming fungi.</title>
        <authorList>
            <person name="Looney B."/>
            <person name="Miyauchi S."/>
            <person name="Morin E."/>
            <person name="Drula E."/>
            <person name="Courty P.E."/>
            <person name="Kohler A."/>
            <person name="Kuo A."/>
            <person name="LaButti K."/>
            <person name="Pangilinan J."/>
            <person name="Lipzen A."/>
            <person name="Riley R."/>
            <person name="Andreopoulos W."/>
            <person name="He G."/>
            <person name="Johnson J."/>
            <person name="Nolan M."/>
            <person name="Tritt A."/>
            <person name="Barry K.W."/>
            <person name="Grigoriev I.V."/>
            <person name="Nagy L.G."/>
            <person name="Hibbett D."/>
            <person name="Henrissat B."/>
            <person name="Matheny P.B."/>
            <person name="Labbe J."/>
            <person name="Martin F.M."/>
        </authorList>
    </citation>
    <scope>NUCLEOTIDE SEQUENCE</scope>
    <source>
        <strain evidence="1">FP105234-sp</strain>
    </source>
</reference>
<organism evidence="1 2">
    <name type="scientific">Auriscalpium vulgare</name>
    <dbReference type="NCBI Taxonomy" id="40419"/>
    <lineage>
        <taxon>Eukaryota</taxon>
        <taxon>Fungi</taxon>
        <taxon>Dikarya</taxon>
        <taxon>Basidiomycota</taxon>
        <taxon>Agaricomycotina</taxon>
        <taxon>Agaricomycetes</taxon>
        <taxon>Russulales</taxon>
        <taxon>Auriscalpiaceae</taxon>
        <taxon>Auriscalpium</taxon>
    </lineage>
</organism>
<sequence length="401" mass="43742">MSTAYDADLQVTPRTQTLLSIEGFLRTDNGGYELRDLYNAQTARFNLSKLDLFALVCYTGMVSEVSKAVRNGSAPRLDGTATPFEFGYATLVIAGSQRLAEGPPGSGYHVDTLKFLLAHGCPPDVPDICRCIALEHACMIPSTKPALISTLLAHGAAPNHQDIYGRTAMWGAMMCHSAKTVDMLMEYGADLAIRDADGRHFSEIYVTYGPETAAVVRKWLRARAGETAPRESKECAACSKTHGSLKQCARCHSVLYCSSECQRWHWQMHKPLCQAFSSDNTVTLTPIYSGAPVASIIAHKMTPPLRPPTEASAVTYPKSVIVKIQISAADSPFLIYTKKRDFLCYARREDDPAAYERVVAAMKAKGVSGPGGTWKGYFAAELKSADQLVVKVSELLADQPF</sequence>